<dbReference type="Gene3D" id="3.10.50.40">
    <property type="match status" value="1"/>
</dbReference>
<keyword evidence="4 5" id="KW-0413">Isomerase</keyword>
<dbReference type="GO" id="GO:0003755">
    <property type="term" value="F:peptidyl-prolyl cis-trans isomerase activity"/>
    <property type="evidence" value="ECO:0007669"/>
    <property type="project" value="UniProtKB-UniRule"/>
</dbReference>
<organism evidence="9 10">
    <name type="scientific">Ancylomarina longa</name>
    <dbReference type="NCBI Taxonomy" id="2487017"/>
    <lineage>
        <taxon>Bacteria</taxon>
        <taxon>Pseudomonadati</taxon>
        <taxon>Bacteroidota</taxon>
        <taxon>Bacteroidia</taxon>
        <taxon>Marinilabiliales</taxon>
        <taxon>Marinifilaceae</taxon>
        <taxon>Ancylomarina</taxon>
    </lineage>
</organism>
<dbReference type="Pfam" id="PF01346">
    <property type="entry name" value="FKBP_N"/>
    <property type="match status" value="1"/>
</dbReference>
<sequence>MKLKVLFIALGLGAMTLVSCSQQGSKDVSLNTTMDSVSYSLGASFGTNLERNGLTEINEDVFLAALNAAIQKDSLTIQPREGNTIINNYLRKQKQKIGEANKTKGDKFLAENKTKDGIVTTASGLQYQVITEGTGAKPLATDKVKVNYRGTTLDGKEFDSSYKRNQPAVFAANRVIKGWTEALQLMSVGSKYKLFIPAELAYGPRGAGGSIGPNETLIFDVELLDIVKDVKKQEVTKK</sequence>
<dbReference type="InterPro" id="IPR036944">
    <property type="entry name" value="PPIase_FKBP_N_sf"/>
</dbReference>
<reference evidence="9 10" key="1">
    <citation type="submission" date="2018-11" db="EMBL/GenBank/DDBJ databases">
        <title>Parancylomarina longa gen. nov., sp. nov., isolated from sediments of southern Okinawa.</title>
        <authorList>
            <person name="Fu T."/>
        </authorList>
    </citation>
    <scope>NUCLEOTIDE SEQUENCE [LARGE SCALE GENOMIC DNA]</scope>
    <source>
        <strain evidence="9 10">T3-2 S1-C</strain>
    </source>
</reference>
<feature type="domain" description="PPIase FKBP-type" evidence="8">
    <location>
        <begin position="141"/>
        <end position="227"/>
    </location>
</feature>
<dbReference type="InterPro" id="IPR000774">
    <property type="entry name" value="PPIase_FKBP_N"/>
</dbReference>
<evidence type="ECO:0000256" key="1">
    <source>
        <dbReference type="ARBA" id="ARBA00000971"/>
    </source>
</evidence>
<dbReference type="EC" id="5.2.1.8" evidence="6"/>
<evidence type="ECO:0000256" key="3">
    <source>
        <dbReference type="ARBA" id="ARBA00023110"/>
    </source>
</evidence>
<keyword evidence="3 5" id="KW-0697">Rotamase</keyword>
<dbReference type="RefSeq" id="WP_127344816.1">
    <property type="nucleotide sequence ID" value="NZ_RJJX01000029.1"/>
</dbReference>
<dbReference type="FunFam" id="3.10.50.40:FF:000006">
    <property type="entry name" value="Peptidyl-prolyl cis-trans isomerase"/>
    <property type="match status" value="1"/>
</dbReference>
<evidence type="ECO:0000313" key="9">
    <source>
        <dbReference type="EMBL" id="RUT73074.1"/>
    </source>
</evidence>
<evidence type="ECO:0000256" key="7">
    <source>
        <dbReference type="SAM" id="SignalP"/>
    </source>
</evidence>
<feature type="signal peptide" evidence="7">
    <location>
        <begin position="1"/>
        <end position="21"/>
    </location>
</feature>
<dbReference type="SUPFAM" id="SSF54534">
    <property type="entry name" value="FKBP-like"/>
    <property type="match status" value="1"/>
</dbReference>
<comment type="caution">
    <text evidence="9">The sequence shown here is derived from an EMBL/GenBank/DDBJ whole genome shotgun (WGS) entry which is preliminary data.</text>
</comment>
<accession>A0A434AFC2</accession>
<dbReference type="OrthoDB" id="9814548at2"/>
<evidence type="ECO:0000256" key="5">
    <source>
        <dbReference type="PROSITE-ProRule" id="PRU00277"/>
    </source>
</evidence>
<protein>
    <recommendedName>
        <fullName evidence="6">Peptidyl-prolyl cis-trans isomerase</fullName>
        <ecNumber evidence="6">5.2.1.8</ecNumber>
    </recommendedName>
</protein>
<evidence type="ECO:0000259" key="8">
    <source>
        <dbReference type="PROSITE" id="PS50059"/>
    </source>
</evidence>
<name>A0A434AFC2_9BACT</name>
<dbReference type="PANTHER" id="PTHR43811">
    <property type="entry name" value="FKBP-TYPE PEPTIDYL-PROLYL CIS-TRANS ISOMERASE FKPA"/>
    <property type="match status" value="1"/>
</dbReference>
<comment type="catalytic activity">
    <reaction evidence="1 5 6">
        <text>[protein]-peptidylproline (omega=180) = [protein]-peptidylproline (omega=0)</text>
        <dbReference type="Rhea" id="RHEA:16237"/>
        <dbReference type="Rhea" id="RHEA-COMP:10747"/>
        <dbReference type="Rhea" id="RHEA-COMP:10748"/>
        <dbReference type="ChEBI" id="CHEBI:83833"/>
        <dbReference type="ChEBI" id="CHEBI:83834"/>
        <dbReference type="EC" id="5.2.1.8"/>
    </reaction>
</comment>
<dbReference type="EMBL" id="RJJX01000029">
    <property type="protein sequence ID" value="RUT73074.1"/>
    <property type="molecule type" value="Genomic_DNA"/>
</dbReference>
<evidence type="ECO:0000256" key="2">
    <source>
        <dbReference type="ARBA" id="ARBA00006577"/>
    </source>
</evidence>
<evidence type="ECO:0000256" key="6">
    <source>
        <dbReference type="RuleBase" id="RU003915"/>
    </source>
</evidence>
<dbReference type="InterPro" id="IPR001179">
    <property type="entry name" value="PPIase_FKBP_dom"/>
</dbReference>
<proteinExistence type="inferred from homology"/>
<dbReference type="PROSITE" id="PS51257">
    <property type="entry name" value="PROKAR_LIPOPROTEIN"/>
    <property type="match status" value="1"/>
</dbReference>
<evidence type="ECO:0000256" key="4">
    <source>
        <dbReference type="ARBA" id="ARBA00023235"/>
    </source>
</evidence>
<feature type="chain" id="PRO_5019505415" description="Peptidyl-prolyl cis-trans isomerase" evidence="7">
    <location>
        <begin position="22"/>
        <end position="238"/>
    </location>
</feature>
<dbReference type="PROSITE" id="PS50059">
    <property type="entry name" value="FKBP_PPIASE"/>
    <property type="match status" value="1"/>
</dbReference>
<evidence type="ECO:0000313" key="10">
    <source>
        <dbReference type="Proteomes" id="UP000282985"/>
    </source>
</evidence>
<dbReference type="PANTHER" id="PTHR43811:SF19">
    <property type="entry name" value="39 KDA FK506-BINDING NUCLEAR PROTEIN"/>
    <property type="match status" value="1"/>
</dbReference>
<dbReference type="Gene3D" id="1.10.287.460">
    <property type="entry name" value="Peptidyl-prolyl cis-trans isomerase, FKBP-type, N-terminal domain"/>
    <property type="match status" value="1"/>
</dbReference>
<keyword evidence="7" id="KW-0732">Signal</keyword>
<comment type="similarity">
    <text evidence="2 6">Belongs to the FKBP-type PPIase family.</text>
</comment>
<gene>
    <name evidence="9" type="ORF">DLK05_15195</name>
</gene>
<keyword evidence="10" id="KW-1185">Reference proteome</keyword>
<dbReference type="InterPro" id="IPR046357">
    <property type="entry name" value="PPIase_dom_sf"/>
</dbReference>
<dbReference type="Pfam" id="PF00254">
    <property type="entry name" value="FKBP_C"/>
    <property type="match status" value="1"/>
</dbReference>
<dbReference type="AlphaFoldDB" id="A0A434AFC2"/>
<dbReference type="Proteomes" id="UP000282985">
    <property type="component" value="Unassembled WGS sequence"/>
</dbReference>
<dbReference type="GO" id="GO:0006457">
    <property type="term" value="P:protein folding"/>
    <property type="evidence" value="ECO:0007669"/>
    <property type="project" value="InterPro"/>
</dbReference>